<dbReference type="EMBL" id="UOEL01000105">
    <property type="protein sequence ID" value="VAW13637.1"/>
    <property type="molecule type" value="Genomic_DNA"/>
</dbReference>
<feature type="domain" description="DUF6444" evidence="2">
    <location>
        <begin position="30"/>
        <end position="79"/>
    </location>
</feature>
<gene>
    <name evidence="3" type="ORF">MNBD_BACTEROID03-117</name>
</gene>
<protein>
    <recommendedName>
        <fullName evidence="2">DUF6444 domain-containing protein</fullName>
    </recommendedName>
</protein>
<sequence length="126" mass="14039">MNSLEVLVLRVGTLEKRVVELERENTIPRERLLKYEKPKNSRNSSTPPSKDENRSKKNQGLRRKSDKKIGGQPGHKGSTLKMVEALGSIIEHIAEFCGVFGTGLAQMPLGKMVKRQVVGLPPIVPR</sequence>
<name>A0A3B0TK06_9ZZZZ</name>
<reference evidence="3" key="1">
    <citation type="submission" date="2018-06" db="EMBL/GenBank/DDBJ databases">
        <authorList>
            <person name="Zhirakovskaya E."/>
        </authorList>
    </citation>
    <scope>NUCLEOTIDE SEQUENCE</scope>
</reference>
<dbReference type="AlphaFoldDB" id="A0A3B0TK06"/>
<accession>A0A3B0TK06</accession>
<evidence type="ECO:0000256" key="1">
    <source>
        <dbReference type="SAM" id="MobiDB-lite"/>
    </source>
</evidence>
<proteinExistence type="predicted"/>
<feature type="region of interest" description="Disordered" evidence="1">
    <location>
        <begin position="31"/>
        <end position="78"/>
    </location>
</feature>
<feature type="compositionally biased region" description="Basic residues" evidence="1">
    <location>
        <begin position="56"/>
        <end position="66"/>
    </location>
</feature>
<dbReference type="Pfam" id="PF20042">
    <property type="entry name" value="DUF6444"/>
    <property type="match status" value="1"/>
</dbReference>
<organism evidence="3">
    <name type="scientific">hydrothermal vent metagenome</name>
    <dbReference type="NCBI Taxonomy" id="652676"/>
    <lineage>
        <taxon>unclassified sequences</taxon>
        <taxon>metagenomes</taxon>
        <taxon>ecological metagenomes</taxon>
    </lineage>
</organism>
<evidence type="ECO:0000259" key="2">
    <source>
        <dbReference type="Pfam" id="PF20042"/>
    </source>
</evidence>
<evidence type="ECO:0000313" key="3">
    <source>
        <dbReference type="EMBL" id="VAW13637.1"/>
    </source>
</evidence>
<dbReference type="InterPro" id="IPR045618">
    <property type="entry name" value="DUF6444"/>
</dbReference>